<keyword evidence="4" id="KW-0106">Calcium</keyword>
<name>A0ABP8LNH5_9BACT</name>
<evidence type="ECO:0000256" key="4">
    <source>
        <dbReference type="ARBA" id="ARBA00022837"/>
    </source>
</evidence>
<keyword evidence="3" id="KW-0378">Hydrolase</keyword>
<dbReference type="PANTHER" id="PTHR42693">
    <property type="entry name" value="ARYLSULFATASE FAMILY MEMBER"/>
    <property type="match status" value="1"/>
</dbReference>
<comment type="caution">
    <text evidence="7">The sequence shown here is derived from an EMBL/GenBank/DDBJ whole genome shotgun (WGS) entry which is preliminary data.</text>
</comment>
<keyword evidence="5" id="KW-0732">Signal</keyword>
<keyword evidence="8" id="KW-1185">Reference proteome</keyword>
<dbReference type="InterPro" id="IPR017850">
    <property type="entry name" value="Alkaline_phosphatase_core_sf"/>
</dbReference>
<feature type="signal peptide" evidence="5">
    <location>
        <begin position="1"/>
        <end position="21"/>
    </location>
</feature>
<feature type="chain" id="PRO_5046099994" evidence="5">
    <location>
        <begin position="22"/>
        <end position="432"/>
    </location>
</feature>
<evidence type="ECO:0000256" key="2">
    <source>
        <dbReference type="ARBA" id="ARBA00022723"/>
    </source>
</evidence>
<dbReference type="PANTHER" id="PTHR42693:SF53">
    <property type="entry name" value="ENDO-4-O-SULFATASE"/>
    <property type="match status" value="1"/>
</dbReference>
<keyword evidence="2" id="KW-0479">Metal-binding</keyword>
<reference evidence="8" key="1">
    <citation type="journal article" date="2019" name="Int. J. Syst. Evol. Microbiol.">
        <title>The Global Catalogue of Microorganisms (GCM) 10K type strain sequencing project: providing services to taxonomists for standard genome sequencing and annotation.</title>
        <authorList>
            <consortium name="The Broad Institute Genomics Platform"/>
            <consortium name="The Broad Institute Genome Sequencing Center for Infectious Disease"/>
            <person name="Wu L."/>
            <person name="Ma J."/>
        </authorList>
    </citation>
    <scope>NUCLEOTIDE SEQUENCE [LARGE SCALE GENOMIC DNA]</scope>
    <source>
        <strain evidence="8">JCM 31920</strain>
    </source>
</reference>
<dbReference type="InterPro" id="IPR000917">
    <property type="entry name" value="Sulfatase_N"/>
</dbReference>
<dbReference type="Proteomes" id="UP001501508">
    <property type="component" value="Unassembled WGS sequence"/>
</dbReference>
<evidence type="ECO:0000313" key="7">
    <source>
        <dbReference type="EMBL" id="GAA4432156.1"/>
    </source>
</evidence>
<dbReference type="InterPro" id="IPR050738">
    <property type="entry name" value="Sulfatase"/>
</dbReference>
<evidence type="ECO:0000256" key="3">
    <source>
        <dbReference type="ARBA" id="ARBA00022801"/>
    </source>
</evidence>
<evidence type="ECO:0000259" key="6">
    <source>
        <dbReference type="Pfam" id="PF00884"/>
    </source>
</evidence>
<gene>
    <name evidence="7" type="ORF">GCM10023091_03780</name>
</gene>
<protein>
    <submittedName>
        <fullName evidence="7">Sulfatase-like hydrolase/transferase</fullName>
    </submittedName>
</protein>
<dbReference type="SUPFAM" id="SSF53649">
    <property type="entry name" value="Alkaline phosphatase-like"/>
    <property type="match status" value="1"/>
</dbReference>
<accession>A0ABP8LNH5</accession>
<dbReference type="EMBL" id="BAABEY010000002">
    <property type="protein sequence ID" value="GAA4432156.1"/>
    <property type="molecule type" value="Genomic_DNA"/>
</dbReference>
<organism evidence="7 8">
    <name type="scientific">Ravibacter arvi</name>
    <dbReference type="NCBI Taxonomy" id="2051041"/>
    <lineage>
        <taxon>Bacteria</taxon>
        <taxon>Pseudomonadati</taxon>
        <taxon>Bacteroidota</taxon>
        <taxon>Cytophagia</taxon>
        <taxon>Cytophagales</taxon>
        <taxon>Spirosomataceae</taxon>
        <taxon>Ravibacter</taxon>
    </lineage>
</organism>
<evidence type="ECO:0000256" key="1">
    <source>
        <dbReference type="ARBA" id="ARBA00008779"/>
    </source>
</evidence>
<dbReference type="CDD" id="cd16151">
    <property type="entry name" value="sulfatase_like"/>
    <property type="match status" value="1"/>
</dbReference>
<dbReference type="Pfam" id="PF00884">
    <property type="entry name" value="Sulfatase"/>
    <property type="match status" value="1"/>
</dbReference>
<dbReference type="PROSITE" id="PS00523">
    <property type="entry name" value="SULFATASE_1"/>
    <property type="match status" value="1"/>
</dbReference>
<dbReference type="InterPro" id="IPR024607">
    <property type="entry name" value="Sulfatase_CS"/>
</dbReference>
<evidence type="ECO:0000256" key="5">
    <source>
        <dbReference type="SAM" id="SignalP"/>
    </source>
</evidence>
<dbReference type="RefSeq" id="WP_345026319.1">
    <property type="nucleotide sequence ID" value="NZ_BAABEY010000002.1"/>
</dbReference>
<feature type="domain" description="Sulfatase N-terminal" evidence="6">
    <location>
        <begin position="30"/>
        <end position="335"/>
    </location>
</feature>
<evidence type="ECO:0000313" key="8">
    <source>
        <dbReference type="Proteomes" id="UP001501508"/>
    </source>
</evidence>
<comment type="similarity">
    <text evidence="1">Belongs to the sulfatase family.</text>
</comment>
<sequence length="432" mass="48780">MKKRLLLILSAFFPTCLPGLSQGGATEKKPNVILIMADDLGYEMLGCYGNQANLTPNLDRLSASGMKFERCYSTPLCTPSRVQLMTGKYNHRNYTGFGLLDPKETTFGHMMRRQGYKTGITGKWQLYGNERQRQLAGGKTGTLPADAGFDEFCLWQVDTLGSRYKTPTVYTDNGNSVTLEGKYGPDVFNEFALSFIDKHRNEPFFLYYPMCLTHAPFEATPFSSDFSQSTREDPKYFDDMVRYMDHLIGNVVKRLTELRLLENTMIVFIGDNGTDKTITFEINGRKRKGEKGTTTDGGIHAPMLVSWKGRVTAGTTSGSLIDFTDFVPTLLQVSGARADAYSGLDGVSFYPLLLGERSKERKWVFCHYAPNWGNYQPKTFALDTRWKVYSTGEVFDLGADPDEKKPLSPEQLSRTDKKDVGRLRQVIKRMYQ</sequence>
<dbReference type="Gene3D" id="3.40.720.10">
    <property type="entry name" value="Alkaline Phosphatase, subunit A"/>
    <property type="match status" value="1"/>
</dbReference>
<proteinExistence type="inferred from homology"/>